<proteinExistence type="predicted"/>
<evidence type="ECO:0000256" key="1">
    <source>
        <dbReference type="SAM" id="Phobius"/>
    </source>
</evidence>
<evidence type="ECO:0000313" key="2">
    <source>
        <dbReference type="EMBL" id="KAK9080744.1"/>
    </source>
</evidence>
<feature type="transmembrane region" description="Helical" evidence="1">
    <location>
        <begin position="31"/>
        <end position="53"/>
    </location>
</feature>
<dbReference type="AlphaFoldDB" id="A0AAP0HBM4"/>
<keyword evidence="3" id="KW-1185">Reference proteome</keyword>
<keyword evidence="1" id="KW-0812">Transmembrane</keyword>
<dbReference type="PANTHER" id="PTHR33133:SF46">
    <property type="entry name" value="POLYADENYLATE-BINDING PROTEIN 1-B-BINDING PROTEIN"/>
    <property type="match status" value="1"/>
</dbReference>
<protein>
    <submittedName>
        <fullName evidence="2">Uncharacterized protein</fullName>
    </submittedName>
</protein>
<name>A0AAP0HBM4_9ASTR</name>
<feature type="transmembrane region" description="Helical" evidence="1">
    <location>
        <begin position="89"/>
        <end position="114"/>
    </location>
</feature>
<sequence>MDRTAEEDMKLVGFFGIFTHSFKTIFSSKKILSQITLTFILPLTIIFVAHMQISHHFFSNIEDRYLPYDSSDRNTSSLSGWLYYWLFKILYFTFLTLFSLLSTAAVVFTVASAYADRDVIFRQVLKTVPNVWKKLCVTFIFIYFALFIYNVLNGVVLAIVRSIFGNSIFSLILLFIILILYVLGLLYLTVIWQLASVVTVLENVYGFKALKKGKDLINGKKAVGMGIVFVLYGILLGFVISYALFVEFGGEIGLLMIWRVMIGILLGILVTMLFLLIIVAQTVLYLVCKSHHREAIDKVSLSTFLSVYTAETVVFPKPGEEIQLGRTQPPPPPVQQV</sequence>
<accession>A0AAP0HBM4</accession>
<dbReference type="Proteomes" id="UP001408789">
    <property type="component" value="Unassembled WGS sequence"/>
</dbReference>
<keyword evidence="1" id="KW-1133">Transmembrane helix</keyword>
<feature type="transmembrane region" description="Helical" evidence="1">
    <location>
        <begin position="172"/>
        <end position="201"/>
    </location>
</feature>
<evidence type="ECO:0000313" key="3">
    <source>
        <dbReference type="Proteomes" id="UP001408789"/>
    </source>
</evidence>
<reference evidence="2 3" key="1">
    <citation type="submission" date="2024-04" db="EMBL/GenBank/DDBJ databases">
        <title>The reference genome of an endangered Asteraceae, Deinandra increscens subsp. villosa, native to the Central Coast of California.</title>
        <authorList>
            <person name="Guilliams M."/>
            <person name="Hasenstab-Lehman K."/>
            <person name="Meyer R."/>
            <person name="Mcevoy S."/>
        </authorList>
    </citation>
    <scope>NUCLEOTIDE SEQUENCE [LARGE SCALE GENOMIC DNA]</scope>
    <source>
        <tissue evidence="2">Leaf</tissue>
    </source>
</reference>
<feature type="transmembrane region" description="Helical" evidence="1">
    <location>
        <begin position="257"/>
        <end position="288"/>
    </location>
</feature>
<organism evidence="2 3">
    <name type="scientific">Deinandra increscens subsp. villosa</name>
    <dbReference type="NCBI Taxonomy" id="3103831"/>
    <lineage>
        <taxon>Eukaryota</taxon>
        <taxon>Viridiplantae</taxon>
        <taxon>Streptophyta</taxon>
        <taxon>Embryophyta</taxon>
        <taxon>Tracheophyta</taxon>
        <taxon>Spermatophyta</taxon>
        <taxon>Magnoliopsida</taxon>
        <taxon>eudicotyledons</taxon>
        <taxon>Gunneridae</taxon>
        <taxon>Pentapetalae</taxon>
        <taxon>asterids</taxon>
        <taxon>campanulids</taxon>
        <taxon>Asterales</taxon>
        <taxon>Asteraceae</taxon>
        <taxon>Asteroideae</taxon>
        <taxon>Heliantheae alliance</taxon>
        <taxon>Madieae</taxon>
        <taxon>Madiinae</taxon>
        <taxon>Deinandra</taxon>
    </lineage>
</organism>
<dbReference type="PANTHER" id="PTHR33133">
    <property type="entry name" value="OS08G0107100 PROTEIN-RELATED"/>
    <property type="match status" value="1"/>
</dbReference>
<gene>
    <name evidence="2" type="ORF">SSX86_000502</name>
</gene>
<keyword evidence="1" id="KW-0472">Membrane</keyword>
<dbReference type="EMBL" id="JBCNJP010000002">
    <property type="protein sequence ID" value="KAK9080744.1"/>
    <property type="molecule type" value="Genomic_DNA"/>
</dbReference>
<feature type="transmembrane region" description="Helical" evidence="1">
    <location>
        <begin position="222"/>
        <end position="245"/>
    </location>
</feature>
<feature type="transmembrane region" description="Helical" evidence="1">
    <location>
        <begin position="135"/>
        <end position="160"/>
    </location>
</feature>
<comment type="caution">
    <text evidence="2">The sequence shown here is derived from an EMBL/GenBank/DDBJ whole genome shotgun (WGS) entry which is preliminary data.</text>
</comment>